<comment type="caution">
    <text evidence="2">The sequence shown here is derived from an EMBL/GenBank/DDBJ whole genome shotgun (WGS) entry which is preliminary data.</text>
</comment>
<sequence>MNHIKNHVKEKFNENAPHYDQQRRKLIPCFDDFYSVPLSLINFEKEQPSVLDIGAGTGLFASFVKEKYPGAHITLIDLSENMMALSKERFKGDPQVDYVIADYTVHEFNKPFDLIISSLSIHHLTDTEKRKLYDKVFSLLHPNGIFINADQVLGHTPFIESLYKRDWKHKIEASGLKAEEIQAAYERTNLDQMAPLQDQLDWLQASGFVDVDCIYKYFNFVVLFGRKL</sequence>
<dbReference type="RefSeq" id="WP_245671350.1">
    <property type="nucleotide sequence ID" value="NZ_MAYT01000027.1"/>
</dbReference>
<gene>
    <name evidence="2" type="ORF">A8F95_10890</name>
</gene>
<dbReference type="InterPro" id="IPR029063">
    <property type="entry name" value="SAM-dependent_MTases_sf"/>
</dbReference>
<name>A0A1B9AMZ6_9BACI</name>
<evidence type="ECO:0000259" key="1">
    <source>
        <dbReference type="Pfam" id="PF13649"/>
    </source>
</evidence>
<dbReference type="GO" id="GO:0032259">
    <property type="term" value="P:methylation"/>
    <property type="evidence" value="ECO:0007669"/>
    <property type="project" value="UniProtKB-KW"/>
</dbReference>
<dbReference type="CDD" id="cd02440">
    <property type="entry name" value="AdoMet_MTases"/>
    <property type="match status" value="1"/>
</dbReference>
<keyword evidence="2" id="KW-0489">Methyltransferase</keyword>
<proteinExistence type="predicted"/>
<evidence type="ECO:0000313" key="3">
    <source>
        <dbReference type="Proteomes" id="UP000092578"/>
    </source>
</evidence>
<dbReference type="Proteomes" id="UP000092578">
    <property type="component" value="Unassembled WGS sequence"/>
</dbReference>
<dbReference type="PANTHER" id="PTHR43591:SF24">
    <property type="entry name" value="2-METHOXY-6-POLYPRENYL-1,4-BENZOQUINOL METHYLASE, MITOCHONDRIAL"/>
    <property type="match status" value="1"/>
</dbReference>
<evidence type="ECO:0000313" key="2">
    <source>
        <dbReference type="EMBL" id="OCA85176.1"/>
    </source>
</evidence>
<dbReference type="Gene3D" id="6.10.140.280">
    <property type="match status" value="1"/>
</dbReference>
<dbReference type="SUPFAM" id="SSF53335">
    <property type="entry name" value="S-adenosyl-L-methionine-dependent methyltransferases"/>
    <property type="match status" value="1"/>
</dbReference>
<keyword evidence="3" id="KW-1185">Reference proteome</keyword>
<dbReference type="PANTHER" id="PTHR43591">
    <property type="entry name" value="METHYLTRANSFERASE"/>
    <property type="match status" value="1"/>
</dbReference>
<protein>
    <submittedName>
        <fullName evidence="2">Methyltransferase</fullName>
    </submittedName>
</protein>
<dbReference type="InterPro" id="IPR041698">
    <property type="entry name" value="Methyltransf_25"/>
</dbReference>
<keyword evidence="2" id="KW-0808">Transferase</keyword>
<accession>A0A1B9AMZ6</accession>
<dbReference type="Pfam" id="PF13649">
    <property type="entry name" value="Methyltransf_25"/>
    <property type="match status" value="1"/>
</dbReference>
<dbReference type="AlphaFoldDB" id="A0A1B9AMZ6"/>
<dbReference type="EMBL" id="MAYT01000027">
    <property type="protein sequence ID" value="OCA85176.1"/>
    <property type="molecule type" value="Genomic_DNA"/>
</dbReference>
<reference evidence="3" key="1">
    <citation type="submission" date="2016-05" db="EMBL/GenBank/DDBJ databases">
        <authorList>
            <person name="Liu B."/>
            <person name="Wang J."/>
            <person name="Zhu Y."/>
            <person name="Liu G."/>
            <person name="Chen Q."/>
            <person name="Chen Z."/>
            <person name="Lan J."/>
            <person name="Che J."/>
            <person name="Ge C."/>
            <person name="Shi H."/>
            <person name="Pan Z."/>
            <person name="Liu X."/>
        </authorList>
    </citation>
    <scope>NUCLEOTIDE SEQUENCE [LARGE SCALE GENOMIC DNA]</scope>
    <source>
        <strain evidence="3">FJAT-27215</strain>
    </source>
</reference>
<feature type="domain" description="Methyltransferase" evidence="1">
    <location>
        <begin position="50"/>
        <end position="144"/>
    </location>
</feature>
<dbReference type="GO" id="GO:0008168">
    <property type="term" value="F:methyltransferase activity"/>
    <property type="evidence" value="ECO:0007669"/>
    <property type="project" value="UniProtKB-KW"/>
</dbReference>
<organism evidence="2 3">
    <name type="scientific">Pseudobacillus wudalianchiensis</name>
    <dbReference type="NCBI Taxonomy" id="1743143"/>
    <lineage>
        <taxon>Bacteria</taxon>
        <taxon>Bacillati</taxon>
        <taxon>Bacillota</taxon>
        <taxon>Bacilli</taxon>
        <taxon>Bacillales</taxon>
        <taxon>Bacillaceae</taxon>
        <taxon>Pseudobacillus</taxon>
    </lineage>
</organism>
<dbReference type="Gene3D" id="3.40.50.150">
    <property type="entry name" value="Vaccinia Virus protein VP39"/>
    <property type="match status" value="1"/>
</dbReference>